<keyword evidence="1" id="KW-0472">Membrane</keyword>
<dbReference type="EMBL" id="CZBV01000005">
    <property type="protein sequence ID" value="CUQ87452.1"/>
    <property type="molecule type" value="Genomic_DNA"/>
</dbReference>
<keyword evidence="1" id="KW-0812">Transmembrane</keyword>
<evidence type="ECO:0000313" key="3">
    <source>
        <dbReference type="EMBL" id="CUQ75229.1"/>
    </source>
</evidence>
<feature type="domain" description="Zinc-ribbon" evidence="2">
    <location>
        <begin position="3"/>
        <end position="22"/>
    </location>
</feature>
<evidence type="ECO:0000259" key="2">
    <source>
        <dbReference type="Pfam" id="PF13240"/>
    </source>
</evidence>
<dbReference type="EMBL" id="CZBU01000001">
    <property type="protein sequence ID" value="CUQ75229.1"/>
    <property type="molecule type" value="Genomic_DNA"/>
</dbReference>
<keyword evidence="1" id="KW-1133">Transmembrane helix</keyword>
<gene>
    <name evidence="3" type="ORF">ERS852490_00393</name>
    <name evidence="4" type="ORF">ERS852492_02038</name>
</gene>
<name>A0A174YRB2_9FIRM</name>
<protein>
    <recommendedName>
        <fullName evidence="2">Zinc-ribbon domain-containing protein</fullName>
    </recommendedName>
</protein>
<dbReference type="OrthoDB" id="2046341at2"/>
<accession>A0A174YRB2</accession>
<dbReference type="Proteomes" id="UP000095780">
    <property type="component" value="Unassembled WGS sequence"/>
</dbReference>
<dbReference type="RefSeq" id="WP_055214274.1">
    <property type="nucleotide sequence ID" value="NZ_CABIXW010000005.1"/>
</dbReference>
<evidence type="ECO:0000313" key="5">
    <source>
        <dbReference type="Proteomes" id="UP000095621"/>
    </source>
</evidence>
<dbReference type="Pfam" id="PF13240">
    <property type="entry name" value="Zn_Ribbon_1"/>
    <property type="match status" value="1"/>
</dbReference>
<proteinExistence type="predicted"/>
<evidence type="ECO:0000256" key="1">
    <source>
        <dbReference type="SAM" id="Phobius"/>
    </source>
</evidence>
<dbReference type="InterPro" id="IPR026870">
    <property type="entry name" value="Zinc_ribbon_dom"/>
</dbReference>
<evidence type="ECO:0000313" key="4">
    <source>
        <dbReference type="EMBL" id="CUQ87452.1"/>
    </source>
</evidence>
<sequence length="267" mass="30876">MICSNCGADIGDNETACPYCGAMQYENSEQKYMKDLYNLNEGMEKLDKNSRKYIIKSTMKSVGIVCAAIAAAVLAGSMFGYGSYKSMYNSSHNRKEIHQSLDWYNNNIGELNSLYEKRDYAGISELTDSYKGSSSVLEKWSHYNFINIYDYYYKRVADIYIMVQKGEKLSDYQFGTGFEESLDMIYFINNKNGYNYRRYDGCTAEEKETVDGWVAEAQNYLKNVAKATDKEINDMLNELYQDGYYDYKLGKSYEESFYKKYNEGGNN</sequence>
<dbReference type="AlphaFoldDB" id="A0A174YRB2"/>
<evidence type="ECO:0000313" key="6">
    <source>
        <dbReference type="Proteomes" id="UP000095780"/>
    </source>
</evidence>
<dbReference type="Proteomes" id="UP000095621">
    <property type="component" value="Unassembled WGS sequence"/>
</dbReference>
<feature type="transmembrane region" description="Helical" evidence="1">
    <location>
        <begin position="61"/>
        <end position="84"/>
    </location>
</feature>
<organism evidence="3 5">
    <name type="scientific">Lachnospira eligens</name>
    <dbReference type="NCBI Taxonomy" id="39485"/>
    <lineage>
        <taxon>Bacteria</taxon>
        <taxon>Bacillati</taxon>
        <taxon>Bacillota</taxon>
        <taxon>Clostridia</taxon>
        <taxon>Lachnospirales</taxon>
        <taxon>Lachnospiraceae</taxon>
        <taxon>Lachnospira</taxon>
    </lineage>
</organism>
<reference evidence="5 6" key="1">
    <citation type="submission" date="2015-09" db="EMBL/GenBank/DDBJ databases">
        <authorList>
            <consortium name="Pathogen Informatics"/>
        </authorList>
    </citation>
    <scope>NUCLEOTIDE SEQUENCE [LARGE SCALE GENOMIC DNA]</scope>
    <source>
        <strain evidence="3 5">2789STDY5834875</strain>
        <strain evidence="4 6">2789STDY5834878</strain>
    </source>
</reference>